<dbReference type="PANTHER" id="PTHR45966">
    <property type="entry name" value="GDSL-LIKE LIPASE/ACYLHYDROLASE"/>
    <property type="match status" value="1"/>
</dbReference>
<feature type="signal peptide" evidence="3">
    <location>
        <begin position="1"/>
        <end position="22"/>
    </location>
</feature>
<dbReference type="PANTHER" id="PTHR45966:SF12">
    <property type="entry name" value="GDSL ESTERASE_LIPASE 1-LIKE ISOFORM X2"/>
    <property type="match status" value="1"/>
</dbReference>
<comment type="caution">
    <text evidence="4">The sequence shown here is derived from an EMBL/GenBank/DDBJ whole genome shotgun (WGS) entry which is preliminary data.</text>
</comment>
<dbReference type="InterPro" id="IPR044552">
    <property type="entry name" value="GLIP1-5/GLL25"/>
</dbReference>
<feature type="chain" id="PRO_5044801258" description="GDSL esterase/lipase" evidence="3">
    <location>
        <begin position="23"/>
        <end position="386"/>
    </location>
</feature>
<reference evidence="4 5" key="1">
    <citation type="submission" date="2024-08" db="EMBL/GenBank/DDBJ databases">
        <title>Insights into the chromosomal genome structure of Flemingia macrophylla.</title>
        <authorList>
            <person name="Ding Y."/>
            <person name="Zhao Y."/>
            <person name="Bi W."/>
            <person name="Wu M."/>
            <person name="Zhao G."/>
            <person name="Gong Y."/>
            <person name="Li W."/>
            <person name="Zhang P."/>
        </authorList>
    </citation>
    <scope>NUCLEOTIDE SEQUENCE [LARGE SCALE GENOMIC DNA]</scope>
    <source>
        <strain evidence="4">DYQJB</strain>
        <tissue evidence="4">Leaf</tissue>
    </source>
</reference>
<evidence type="ECO:0000256" key="1">
    <source>
        <dbReference type="ARBA" id="ARBA00008668"/>
    </source>
</evidence>
<dbReference type="AlphaFoldDB" id="A0ABD1MKN1"/>
<dbReference type="Gene3D" id="3.40.50.1110">
    <property type="entry name" value="SGNH hydrolase"/>
    <property type="match status" value="1"/>
</dbReference>
<dbReference type="Pfam" id="PF00657">
    <property type="entry name" value="Lipase_GDSL"/>
    <property type="match status" value="1"/>
</dbReference>
<name>A0ABD1MKN1_9FABA</name>
<evidence type="ECO:0000256" key="3">
    <source>
        <dbReference type="SAM" id="SignalP"/>
    </source>
</evidence>
<dbReference type="EMBL" id="JBGMDY010000004">
    <property type="protein sequence ID" value="KAL2336367.1"/>
    <property type="molecule type" value="Genomic_DNA"/>
</dbReference>
<keyword evidence="5" id="KW-1185">Reference proteome</keyword>
<organism evidence="4 5">
    <name type="scientific">Flemingia macrophylla</name>
    <dbReference type="NCBI Taxonomy" id="520843"/>
    <lineage>
        <taxon>Eukaryota</taxon>
        <taxon>Viridiplantae</taxon>
        <taxon>Streptophyta</taxon>
        <taxon>Embryophyta</taxon>
        <taxon>Tracheophyta</taxon>
        <taxon>Spermatophyta</taxon>
        <taxon>Magnoliopsida</taxon>
        <taxon>eudicotyledons</taxon>
        <taxon>Gunneridae</taxon>
        <taxon>Pentapetalae</taxon>
        <taxon>rosids</taxon>
        <taxon>fabids</taxon>
        <taxon>Fabales</taxon>
        <taxon>Fabaceae</taxon>
        <taxon>Papilionoideae</taxon>
        <taxon>50 kb inversion clade</taxon>
        <taxon>NPAAA clade</taxon>
        <taxon>indigoferoid/millettioid clade</taxon>
        <taxon>Phaseoleae</taxon>
        <taxon>Flemingia</taxon>
    </lineage>
</organism>
<evidence type="ECO:0000256" key="2">
    <source>
        <dbReference type="ARBA" id="ARBA00022729"/>
    </source>
</evidence>
<sequence>MESLLSVSCWFVTMILKLDTMGYCPELKSEKEHKALFTFGDSLYDPGNNVYLNTSRESSTYWPYGETFFKHPTGRYSDGRVVPDFIATFAGLPMIPPYLKPGHHHFTDGANFASAGACIFFPSEQYIDLRGQLGFFRNVVKSLNQELGNIKSKIVLNNAVYMFSIGGPDYGKLLSQNPNVTESYKNLFVKMLIGNLTDSLKEVYSLGGRKFALQNVGPLGCSPHKRIDYDNCDEGLLSMARQHNIALSAALDGLEEELSGFRYSIFDYYHALLDRVLRWARKHVVVLDALGEITVEKNMDAPLNFVATHLIMCGLMAITQEKEQVTRSLSYCGVDHKTSLGLAVSDILIGYWVYRLSWKIQYLKRRKHHSKILLKASFNSLYITLS</sequence>
<evidence type="ECO:0000313" key="4">
    <source>
        <dbReference type="EMBL" id="KAL2336367.1"/>
    </source>
</evidence>
<gene>
    <name evidence="4" type="ORF">Fmac_010813</name>
</gene>
<comment type="similarity">
    <text evidence="1">Belongs to the 'GDSL' lipolytic enzyme family.</text>
</comment>
<dbReference type="InterPro" id="IPR036514">
    <property type="entry name" value="SGNH_hydro_sf"/>
</dbReference>
<keyword evidence="2 3" id="KW-0732">Signal</keyword>
<evidence type="ECO:0000313" key="5">
    <source>
        <dbReference type="Proteomes" id="UP001603857"/>
    </source>
</evidence>
<accession>A0ABD1MKN1</accession>
<dbReference type="Proteomes" id="UP001603857">
    <property type="component" value="Unassembled WGS sequence"/>
</dbReference>
<dbReference type="InterPro" id="IPR001087">
    <property type="entry name" value="GDSL"/>
</dbReference>
<protein>
    <recommendedName>
        <fullName evidence="6">GDSL esterase/lipase</fullName>
    </recommendedName>
</protein>
<proteinExistence type="inferred from homology"/>
<evidence type="ECO:0008006" key="6">
    <source>
        <dbReference type="Google" id="ProtNLM"/>
    </source>
</evidence>